<dbReference type="AlphaFoldDB" id="A0A2G7FJF6"/>
<dbReference type="GO" id="GO:0006629">
    <property type="term" value="P:lipid metabolic process"/>
    <property type="evidence" value="ECO:0007669"/>
    <property type="project" value="InterPro"/>
</dbReference>
<dbReference type="EMBL" id="NEXV01000598">
    <property type="protein sequence ID" value="PIG80757.1"/>
    <property type="molecule type" value="Genomic_DNA"/>
</dbReference>
<comment type="similarity">
    <text evidence="2">Belongs to the wax synthase family.</text>
</comment>
<evidence type="ECO:0000256" key="1">
    <source>
        <dbReference type="ARBA" id="ARBA00004141"/>
    </source>
</evidence>
<feature type="transmembrane region" description="Helical" evidence="7">
    <location>
        <begin position="335"/>
        <end position="359"/>
    </location>
</feature>
<evidence type="ECO:0000256" key="6">
    <source>
        <dbReference type="ARBA" id="ARBA00023136"/>
    </source>
</evidence>
<evidence type="ECO:0000256" key="3">
    <source>
        <dbReference type="ARBA" id="ARBA00022679"/>
    </source>
</evidence>
<evidence type="ECO:0000256" key="4">
    <source>
        <dbReference type="ARBA" id="ARBA00022692"/>
    </source>
</evidence>
<keyword evidence="3" id="KW-0808">Transferase</keyword>
<feature type="transmembrane region" description="Helical" evidence="7">
    <location>
        <begin position="371"/>
        <end position="389"/>
    </location>
</feature>
<protein>
    <submittedName>
        <fullName evidence="9">Toxin biosynthesis protein (Tri7)</fullName>
    </submittedName>
</protein>
<evidence type="ECO:0000259" key="8">
    <source>
        <dbReference type="Pfam" id="PF13813"/>
    </source>
</evidence>
<feature type="domain" description="Wax synthase" evidence="8">
    <location>
        <begin position="254"/>
        <end position="342"/>
    </location>
</feature>
<keyword evidence="6 7" id="KW-0472">Membrane</keyword>
<comment type="subcellular location">
    <subcellularLocation>
        <location evidence="1">Membrane</location>
        <topology evidence="1">Multi-pass membrane protein</topology>
    </subcellularLocation>
</comment>
<dbReference type="GO" id="GO:0016020">
    <property type="term" value="C:membrane"/>
    <property type="evidence" value="ECO:0007669"/>
    <property type="project" value="UniProtKB-SubCell"/>
</dbReference>
<proteinExistence type="inferred from homology"/>
<gene>
    <name evidence="9" type="ORF">AARAC_006535</name>
</gene>
<dbReference type="PANTHER" id="PTHR31595:SF60">
    <property type="entry name" value="BIOSYNTHESIS PROTEIN (TRI7), PUTATIVE (AFU_ORTHOLOGUE AFUA_8G05970)-RELATED"/>
    <property type="match status" value="1"/>
</dbReference>
<keyword evidence="4 7" id="KW-0812">Transmembrane</keyword>
<dbReference type="InterPro" id="IPR032805">
    <property type="entry name" value="Wax_synthase_dom"/>
</dbReference>
<name>A0A2G7FJF6_9EURO</name>
<keyword evidence="10" id="KW-1185">Reference proteome</keyword>
<sequence length="426" mass="47268">MDPAAFEPWRVPLAQWGLVQLVTGLTVALTPSQSIVRSIAAAIVIALAYSFQSRVAESFADTRAGGPLAAMCWVNVLNAIDMLVLSRVSYEAQVEWEAKKFGDGAPKKATSDSLKSTLFRRLLWSQNIAFNYRRINTPWQISRLPVFDSTNPQYVPTRLKFVLQGSLKVCIAFLLVHLCTMDPSDPRMVGAIAELSDSKMVLAPWLHGTSANTILVHAMITISFGIVCRASIVGMYSLGGVILVALGVYDPVEWPPVANSLTEAWSLTRLWGTAWHQVLRTLLVSNADFISFSVLRISPKSRWACYLRVLFAFTVSGFIHMGMDLAFGVPRATTGAVWFFCLQALGVLFESVFQSLFRVQIERISPLFRRAMGYVWVALFLLWATPVWLNPIMLCLYKDGQRGMSPAPIIGGLPLYIIDILRGQVT</sequence>
<feature type="transmembrane region" description="Helical" evidence="7">
    <location>
        <begin position="309"/>
        <end position="329"/>
    </location>
</feature>
<dbReference type="Proteomes" id="UP000231358">
    <property type="component" value="Unassembled WGS sequence"/>
</dbReference>
<keyword evidence="5 7" id="KW-1133">Transmembrane helix</keyword>
<feature type="transmembrane region" description="Helical" evidence="7">
    <location>
        <begin position="226"/>
        <end position="249"/>
    </location>
</feature>
<reference evidence="9 10" key="1">
    <citation type="submission" date="2017-05" db="EMBL/GenBank/DDBJ databases">
        <title>Genome sequence for an aflatoxigenic pathogen of Argentinian peanut, Aspergillus arachidicola.</title>
        <authorList>
            <person name="Moore G."/>
            <person name="Beltz S.B."/>
            <person name="Mack B.M."/>
        </authorList>
    </citation>
    <scope>NUCLEOTIDE SEQUENCE [LARGE SCALE GENOMIC DNA]</scope>
    <source>
        <strain evidence="9 10">CBS 117610</strain>
    </source>
</reference>
<organism evidence="9 10">
    <name type="scientific">Aspergillus arachidicola</name>
    <dbReference type="NCBI Taxonomy" id="656916"/>
    <lineage>
        <taxon>Eukaryota</taxon>
        <taxon>Fungi</taxon>
        <taxon>Dikarya</taxon>
        <taxon>Ascomycota</taxon>
        <taxon>Pezizomycotina</taxon>
        <taxon>Eurotiomycetes</taxon>
        <taxon>Eurotiomycetidae</taxon>
        <taxon>Eurotiales</taxon>
        <taxon>Aspergillaceae</taxon>
        <taxon>Aspergillus</taxon>
        <taxon>Aspergillus subgen. Circumdati</taxon>
    </lineage>
</organism>
<dbReference type="Pfam" id="PF13813">
    <property type="entry name" value="MBOAT_2"/>
    <property type="match status" value="1"/>
</dbReference>
<evidence type="ECO:0000256" key="2">
    <source>
        <dbReference type="ARBA" id="ARBA00007282"/>
    </source>
</evidence>
<dbReference type="GO" id="GO:0008374">
    <property type="term" value="F:O-acyltransferase activity"/>
    <property type="evidence" value="ECO:0007669"/>
    <property type="project" value="InterPro"/>
</dbReference>
<evidence type="ECO:0000256" key="5">
    <source>
        <dbReference type="ARBA" id="ARBA00022989"/>
    </source>
</evidence>
<accession>A0A2G7FJF6</accession>
<comment type="caution">
    <text evidence="9">The sequence shown here is derived from an EMBL/GenBank/DDBJ whole genome shotgun (WGS) entry which is preliminary data.</text>
</comment>
<dbReference type="InterPro" id="IPR044851">
    <property type="entry name" value="Wax_synthase"/>
</dbReference>
<evidence type="ECO:0000313" key="10">
    <source>
        <dbReference type="Proteomes" id="UP000231358"/>
    </source>
</evidence>
<evidence type="ECO:0000313" key="9">
    <source>
        <dbReference type="EMBL" id="PIG80757.1"/>
    </source>
</evidence>
<dbReference type="PANTHER" id="PTHR31595">
    <property type="entry name" value="LONG-CHAIN-ALCOHOL O-FATTY-ACYLTRANSFERASE 3-RELATED"/>
    <property type="match status" value="1"/>
</dbReference>
<evidence type="ECO:0000256" key="7">
    <source>
        <dbReference type="SAM" id="Phobius"/>
    </source>
</evidence>